<gene>
    <name evidence="2" type="ORF">PSTG_07743</name>
</gene>
<dbReference type="AlphaFoldDB" id="A0A0L0VI47"/>
<reference evidence="3" key="1">
    <citation type="submission" date="2014-03" db="EMBL/GenBank/DDBJ databases">
        <title>The Genome Sequence of Puccinia striiformis f. sp. tritici PST-78.</title>
        <authorList>
            <consortium name="The Broad Institute Genome Sequencing Platform"/>
            <person name="Cuomo C."/>
            <person name="Hulbert S."/>
            <person name="Chen X."/>
            <person name="Walker B."/>
            <person name="Young S.K."/>
            <person name="Zeng Q."/>
            <person name="Gargeya S."/>
            <person name="Fitzgerald M."/>
            <person name="Haas B."/>
            <person name="Abouelleil A."/>
            <person name="Alvarado L."/>
            <person name="Arachchi H.M."/>
            <person name="Berlin A.M."/>
            <person name="Chapman S.B."/>
            <person name="Goldberg J."/>
            <person name="Griggs A."/>
            <person name="Gujja S."/>
            <person name="Hansen M."/>
            <person name="Howarth C."/>
            <person name="Imamovic A."/>
            <person name="Larimer J."/>
            <person name="McCowan C."/>
            <person name="Montmayeur A."/>
            <person name="Murphy C."/>
            <person name="Neiman D."/>
            <person name="Pearson M."/>
            <person name="Priest M."/>
            <person name="Roberts A."/>
            <person name="Saif S."/>
            <person name="Shea T."/>
            <person name="Sisk P."/>
            <person name="Sykes S."/>
            <person name="Wortman J."/>
            <person name="Nusbaum C."/>
            <person name="Birren B."/>
        </authorList>
    </citation>
    <scope>NUCLEOTIDE SEQUENCE [LARGE SCALE GENOMIC DNA]</scope>
    <source>
        <strain evidence="3">race PST-78</strain>
    </source>
</reference>
<evidence type="ECO:0000313" key="3">
    <source>
        <dbReference type="Proteomes" id="UP000054564"/>
    </source>
</evidence>
<dbReference type="EMBL" id="AJIL01000051">
    <property type="protein sequence ID" value="KNE98896.1"/>
    <property type="molecule type" value="Genomic_DNA"/>
</dbReference>
<organism evidence="2 3">
    <name type="scientific">Puccinia striiformis f. sp. tritici PST-78</name>
    <dbReference type="NCBI Taxonomy" id="1165861"/>
    <lineage>
        <taxon>Eukaryota</taxon>
        <taxon>Fungi</taxon>
        <taxon>Dikarya</taxon>
        <taxon>Basidiomycota</taxon>
        <taxon>Pucciniomycotina</taxon>
        <taxon>Pucciniomycetes</taxon>
        <taxon>Pucciniales</taxon>
        <taxon>Pucciniaceae</taxon>
        <taxon>Puccinia</taxon>
    </lineage>
</organism>
<protein>
    <submittedName>
        <fullName evidence="2">Uncharacterized protein</fullName>
    </submittedName>
</protein>
<keyword evidence="3" id="KW-1185">Reference proteome</keyword>
<feature type="region of interest" description="Disordered" evidence="1">
    <location>
        <begin position="106"/>
        <end position="130"/>
    </location>
</feature>
<evidence type="ECO:0000256" key="1">
    <source>
        <dbReference type="SAM" id="MobiDB-lite"/>
    </source>
</evidence>
<sequence length="226" mass="25179">MDLTFRYGRRSRKTGVVVFNPKASGAVSKEHRKFAKKTGMFRSSVFTFVDQSWPFILPQQTYNECITGLSFGIRDEGQKDLVYQGLLLNRQRKDLAEVSIKRRKSSWTPHTLESPTVDPPGKLGVGTDDPAHAERWDVRRLLKDRWNFKKLDLGIGQMEILEAETPGEAAIALGLGEGGIDKTAPDADNNPVPSDLDTPNSALNDQIFQEDATLTPVEIDIPQNLA</sequence>
<dbReference type="Proteomes" id="UP000054564">
    <property type="component" value="Unassembled WGS sequence"/>
</dbReference>
<proteinExistence type="predicted"/>
<comment type="caution">
    <text evidence="2">The sequence shown here is derived from an EMBL/GenBank/DDBJ whole genome shotgun (WGS) entry which is preliminary data.</text>
</comment>
<evidence type="ECO:0000313" key="2">
    <source>
        <dbReference type="EMBL" id="KNE98896.1"/>
    </source>
</evidence>
<name>A0A0L0VI47_9BASI</name>
<accession>A0A0L0VI47</accession>